<feature type="domain" description="Major facilitator superfamily (MFS) profile" evidence="2">
    <location>
        <begin position="3"/>
        <end position="383"/>
    </location>
</feature>
<dbReference type="AlphaFoldDB" id="A0A523BEY3"/>
<dbReference type="EMBL" id="QNVI01000025">
    <property type="protein sequence ID" value="TDA39507.1"/>
    <property type="molecule type" value="Genomic_DNA"/>
</dbReference>
<dbReference type="InterPro" id="IPR020846">
    <property type="entry name" value="MFS_dom"/>
</dbReference>
<comment type="caution">
    <text evidence="4">The sequence shown here is derived from an EMBL/GenBank/DDBJ whole genome shotgun (WGS) entry which is preliminary data.</text>
</comment>
<organism evidence="4 6">
    <name type="scientific">Thermoproteota archaeon</name>
    <dbReference type="NCBI Taxonomy" id="2056631"/>
    <lineage>
        <taxon>Archaea</taxon>
        <taxon>Thermoproteota</taxon>
    </lineage>
</organism>
<dbReference type="EMBL" id="RXIH01000011">
    <property type="protein sequence ID" value="RZN57152.1"/>
    <property type="molecule type" value="Genomic_DNA"/>
</dbReference>
<dbReference type="InterPro" id="IPR036259">
    <property type="entry name" value="MFS_trans_sf"/>
</dbReference>
<reference evidence="3 5" key="2">
    <citation type="journal article" date="2019" name="Nat. Microbiol.">
        <title>Wide diversity of methane and short-chain alkane metabolisms in uncultured archaea.</title>
        <authorList>
            <person name="Borrel G."/>
            <person name="Adam P.S."/>
            <person name="McKay L.J."/>
            <person name="Chen L.X."/>
            <person name="Sierra-Garcia I.N."/>
            <person name="Sieber C.M."/>
            <person name="Letourneur Q."/>
            <person name="Ghozlane A."/>
            <person name="Andersen G.L."/>
            <person name="Li W.J."/>
            <person name="Hallam S.J."/>
            <person name="Muyzer G."/>
            <person name="de Oliveira V.M."/>
            <person name="Inskeep W.P."/>
            <person name="Banfield J.F."/>
            <person name="Gribaldo S."/>
        </authorList>
    </citation>
    <scope>NUCLEOTIDE SEQUENCE [LARGE SCALE GENOMIC DNA]</scope>
    <source>
        <strain evidence="3">Verst-YHS</strain>
    </source>
</reference>
<feature type="transmembrane region" description="Helical" evidence="1">
    <location>
        <begin position="296"/>
        <end position="318"/>
    </location>
</feature>
<gene>
    <name evidence="4" type="ORF">DSO09_02200</name>
    <name evidence="3" type="ORF">EF809_01410</name>
</gene>
<evidence type="ECO:0000313" key="5">
    <source>
        <dbReference type="Proteomes" id="UP000316080"/>
    </source>
</evidence>
<feature type="transmembrane region" description="Helical" evidence="1">
    <location>
        <begin position="206"/>
        <end position="231"/>
    </location>
</feature>
<feature type="transmembrane region" description="Helical" evidence="1">
    <location>
        <begin position="330"/>
        <end position="351"/>
    </location>
</feature>
<dbReference type="GO" id="GO:0022857">
    <property type="term" value="F:transmembrane transporter activity"/>
    <property type="evidence" value="ECO:0007669"/>
    <property type="project" value="InterPro"/>
</dbReference>
<feature type="transmembrane region" description="Helical" evidence="1">
    <location>
        <begin position="363"/>
        <end position="380"/>
    </location>
</feature>
<proteinExistence type="predicted"/>
<feature type="transmembrane region" description="Helical" evidence="1">
    <location>
        <begin position="243"/>
        <end position="264"/>
    </location>
</feature>
<dbReference type="Proteomes" id="UP000316080">
    <property type="component" value="Unassembled WGS sequence"/>
</dbReference>
<dbReference type="PROSITE" id="PS50850">
    <property type="entry name" value="MFS"/>
    <property type="match status" value="1"/>
</dbReference>
<sequence length="383" mass="42512">MKKLIVLFMAFITTLFTFGTMYSFGILLPIIINEFELTKFEAGLIIASNSIAYAIFAPIISYLADRKSEEKVIIIFLAITGIGTLIMGFSNNKWIICLSYAIIGAGLPAAWAPLISFLQKSFGRKIRGTVIGIMSSGDYIGYGLLSFILPLLVYNYGWRFCWYILGIFILIITIINKFVFKHEYKEYNNLIEPKVNYHKIFKTRNFWIIGISYMLMAFTITGPLNFIVTYANLEIGISYSSSAALSGIIAFNALIGTLILPLISDITGRKIMMIICNISLGLCVFAIPIVGSYLRMIIILSAIFGIFYGGFYPIYAAGGSDYFPKNTTTVLGLWGALHCIGLVIGSSIFGLITDVTKSFHTSFYISALFGIIATILLIPLRRS</sequence>
<dbReference type="Proteomes" id="UP000317265">
    <property type="component" value="Unassembled WGS sequence"/>
</dbReference>
<feature type="transmembrane region" description="Helical" evidence="1">
    <location>
        <begin position="162"/>
        <end position="180"/>
    </location>
</feature>
<protein>
    <submittedName>
        <fullName evidence="3">MFS transporter</fullName>
    </submittedName>
</protein>
<feature type="transmembrane region" description="Helical" evidence="1">
    <location>
        <begin position="44"/>
        <end position="64"/>
    </location>
</feature>
<dbReference type="InterPro" id="IPR050327">
    <property type="entry name" value="Proton-linked_MCT"/>
</dbReference>
<evidence type="ECO:0000313" key="3">
    <source>
        <dbReference type="EMBL" id="RZN57152.1"/>
    </source>
</evidence>
<evidence type="ECO:0000259" key="2">
    <source>
        <dbReference type="PROSITE" id="PS50850"/>
    </source>
</evidence>
<feature type="transmembrane region" description="Helical" evidence="1">
    <location>
        <begin position="95"/>
        <end position="118"/>
    </location>
</feature>
<feature type="transmembrane region" description="Helical" evidence="1">
    <location>
        <begin position="71"/>
        <end position="89"/>
    </location>
</feature>
<dbReference type="SUPFAM" id="SSF103473">
    <property type="entry name" value="MFS general substrate transporter"/>
    <property type="match status" value="1"/>
</dbReference>
<accession>A0A523BEY3</accession>
<dbReference type="Gene3D" id="1.20.1250.20">
    <property type="entry name" value="MFS general substrate transporter like domains"/>
    <property type="match status" value="2"/>
</dbReference>
<dbReference type="PANTHER" id="PTHR11360:SF284">
    <property type="entry name" value="EG:103B4.3 PROTEIN-RELATED"/>
    <property type="match status" value="1"/>
</dbReference>
<keyword evidence="1" id="KW-1133">Transmembrane helix</keyword>
<feature type="transmembrane region" description="Helical" evidence="1">
    <location>
        <begin position="271"/>
        <end position="290"/>
    </location>
</feature>
<reference evidence="4 6" key="1">
    <citation type="journal article" date="2019" name="Nat. Microbiol.">
        <title>Expanding anaerobic alkane metabolism in the domain of Archaea.</title>
        <authorList>
            <person name="Wang Y."/>
            <person name="Wegener G."/>
            <person name="Hou J."/>
            <person name="Wang F."/>
            <person name="Xiao X."/>
        </authorList>
    </citation>
    <scope>NUCLEOTIDE SEQUENCE [LARGE SCALE GENOMIC DNA]</scope>
    <source>
        <strain evidence="4">WYZ-LMO11</strain>
    </source>
</reference>
<dbReference type="InterPro" id="IPR011701">
    <property type="entry name" value="MFS"/>
</dbReference>
<keyword evidence="1" id="KW-0472">Membrane</keyword>
<dbReference type="Pfam" id="PF07690">
    <property type="entry name" value="MFS_1"/>
    <property type="match status" value="1"/>
</dbReference>
<keyword evidence="1" id="KW-0812">Transmembrane</keyword>
<dbReference type="PANTHER" id="PTHR11360">
    <property type="entry name" value="MONOCARBOXYLATE TRANSPORTER"/>
    <property type="match status" value="1"/>
</dbReference>
<evidence type="ECO:0000313" key="4">
    <source>
        <dbReference type="EMBL" id="TDA39507.1"/>
    </source>
</evidence>
<name>A0A523BEY3_9CREN</name>
<feature type="transmembrane region" description="Helical" evidence="1">
    <location>
        <begin position="7"/>
        <end position="32"/>
    </location>
</feature>
<evidence type="ECO:0000256" key="1">
    <source>
        <dbReference type="SAM" id="Phobius"/>
    </source>
</evidence>
<feature type="transmembrane region" description="Helical" evidence="1">
    <location>
        <begin position="139"/>
        <end position="156"/>
    </location>
</feature>
<evidence type="ECO:0000313" key="6">
    <source>
        <dbReference type="Proteomes" id="UP000317265"/>
    </source>
</evidence>